<evidence type="ECO:0000259" key="4">
    <source>
        <dbReference type="PROSITE" id="PS50287"/>
    </source>
</evidence>
<evidence type="ECO:0000313" key="6">
    <source>
        <dbReference type="Proteomes" id="UP000230750"/>
    </source>
</evidence>
<comment type="caution">
    <text evidence="2">Lacks conserved residue(s) required for the propagation of feature annotation.</text>
</comment>
<keyword evidence="3" id="KW-0812">Transmembrane</keyword>
<dbReference type="SUPFAM" id="SSF56487">
    <property type="entry name" value="SRCR-like"/>
    <property type="match status" value="1"/>
</dbReference>
<name>A0A2G8LAV1_STIJA</name>
<dbReference type="InterPro" id="IPR001190">
    <property type="entry name" value="SRCR"/>
</dbReference>
<gene>
    <name evidence="5" type="ORF">BSL78_05664</name>
</gene>
<feature type="transmembrane region" description="Helical" evidence="3">
    <location>
        <begin position="20"/>
        <end position="40"/>
    </location>
</feature>
<dbReference type="Proteomes" id="UP000230750">
    <property type="component" value="Unassembled WGS sequence"/>
</dbReference>
<dbReference type="GO" id="GO:0016020">
    <property type="term" value="C:membrane"/>
    <property type="evidence" value="ECO:0007669"/>
    <property type="project" value="InterPro"/>
</dbReference>
<evidence type="ECO:0000313" key="5">
    <source>
        <dbReference type="EMBL" id="PIK57398.1"/>
    </source>
</evidence>
<keyword evidence="6" id="KW-1185">Reference proteome</keyword>
<dbReference type="EMBL" id="MRZV01000143">
    <property type="protein sequence ID" value="PIK57398.1"/>
    <property type="molecule type" value="Genomic_DNA"/>
</dbReference>
<keyword evidence="1" id="KW-1015">Disulfide bond</keyword>
<organism evidence="5 6">
    <name type="scientific">Stichopus japonicus</name>
    <name type="common">Sea cucumber</name>
    <dbReference type="NCBI Taxonomy" id="307972"/>
    <lineage>
        <taxon>Eukaryota</taxon>
        <taxon>Metazoa</taxon>
        <taxon>Echinodermata</taxon>
        <taxon>Eleutherozoa</taxon>
        <taxon>Echinozoa</taxon>
        <taxon>Holothuroidea</taxon>
        <taxon>Aspidochirotacea</taxon>
        <taxon>Aspidochirotida</taxon>
        <taxon>Stichopodidae</taxon>
        <taxon>Apostichopus</taxon>
    </lineage>
</organism>
<feature type="domain" description="SRCR" evidence="4">
    <location>
        <begin position="48"/>
        <end position="97"/>
    </location>
</feature>
<dbReference type="InterPro" id="IPR036772">
    <property type="entry name" value="SRCR-like_dom_sf"/>
</dbReference>
<evidence type="ECO:0000256" key="2">
    <source>
        <dbReference type="PROSITE-ProRule" id="PRU00196"/>
    </source>
</evidence>
<comment type="caution">
    <text evidence="5">The sequence shown here is derived from an EMBL/GenBank/DDBJ whole genome shotgun (WGS) entry which is preliminary data.</text>
</comment>
<proteinExistence type="predicted"/>
<keyword evidence="3" id="KW-1133">Transmembrane helix</keyword>
<dbReference type="AlphaFoldDB" id="A0A2G8LAV1"/>
<evidence type="ECO:0000256" key="3">
    <source>
        <dbReference type="SAM" id="Phobius"/>
    </source>
</evidence>
<sequence length="97" mass="10789">MSHQGLTESSIMPRFFRKIFSNLASVFWINLLLQFVLTIVCGETNFNVSLRGPYAPQSGAVLISLNGGPWKSICAFPEFEVDWKLASVVCRQLGHGL</sequence>
<keyword evidence="3" id="KW-0472">Membrane</keyword>
<accession>A0A2G8LAV1</accession>
<dbReference type="PROSITE" id="PS50287">
    <property type="entry name" value="SRCR_2"/>
    <property type="match status" value="1"/>
</dbReference>
<evidence type="ECO:0000256" key="1">
    <source>
        <dbReference type="ARBA" id="ARBA00023157"/>
    </source>
</evidence>
<protein>
    <recommendedName>
        <fullName evidence="4">SRCR domain-containing protein</fullName>
    </recommendedName>
</protein>
<reference evidence="5 6" key="1">
    <citation type="journal article" date="2017" name="PLoS Biol.">
        <title>The sea cucumber genome provides insights into morphological evolution and visceral regeneration.</title>
        <authorList>
            <person name="Zhang X."/>
            <person name="Sun L."/>
            <person name="Yuan J."/>
            <person name="Sun Y."/>
            <person name="Gao Y."/>
            <person name="Zhang L."/>
            <person name="Li S."/>
            <person name="Dai H."/>
            <person name="Hamel J.F."/>
            <person name="Liu C."/>
            <person name="Yu Y."/>
            <person name="Liu S."/>
            <person name="Lin W."/>
            <person name="Guo K."/>
            <person name="Jin S."/>
            <person name="Xu P."/>
            <person name="Storey K.B."/>
            <person name="Huan P."/>
            <person name="Zhang T."/>
            <person name="Zhou Y."/>
            <person name="Zhang J."/>
            <person name="Lin C."/>
            <person name="Li X."/>
            <person name="Xing L."/>
            <person name="Huo D."/>
            <person name="Sun M."/>
            <person name="Wang L."/>
            <person name="Mercier A."/>
            <person name="Li F."/>
            <person name="Yang H."/>
            <person name="Xiang J."/>
        </authorList>
    </citation>
    <scope>NUCLEOTIDE SEQUENCE [LARGE SCALE GENOMIC DNA]</scope>
    <source>
        <strain evidence="5">Shaxun</strain>
        <tissue evidence="5">Muscle</tissue>
    </source>
</reference>
<dbReference type="Gene3D" id="3.10.250.10">
    <property type="entry name" value="SRCR-like domain"/>
    <property type="match status" value="1"/>
</dbReference>